<organism evidence="7 8">
    <name type="scientific">Salinigranum rubrum</name>
    <dbReference type="NCBI Taxonomy" id="755307"/>
    <lineage>
        <taxon>Archaea</taxon>
        <taxon>Methanobacteriati</taxon>
        <taxon>Methanobacteriota</taxon>
        <taxon>Stenosarchaea group</taxon>
        <taxon>Halobacteria</taxon>
        <taxon>Halobacteriales</taxon>
        <taxon>Haloferacaceae</taxon>
        <taxon>Salinigranum</taxon>
    </lineage>
</organism>
<evidence type="ECO:0000313" key="7">
    <source>
        <dbReference type="EMBL" id="AUV81624.1"/>
    </source>
</evidence>
<dbReference type="RefSeq" id="WP_103425312.1">
    <property type="nucleotide sequence ID" value="NZ_CP026309.1"/>
</dbReference>
<evidence type="ECO:0000256" key="4">
    <source>
        <dbReference type="PROSITE-ProRule" id="PRU01248"/>
    </source>
</evidence>
<evidence type="ECO:0000259" key="6">
    <source>
        <dbReference type="PROSITE" id="PS51900"/>
    </source>
</evidence>
<dbReference type="PANTHER" id="PTHR30349">
    <property type="entry name" value="PHAGE INTEGRASE-RELATED"/>
    <property type="match status" value="1"/>
</dbReference>
<evidence type="ECO:0000256" key="1">
    <source>
        <dbReference type="ARBA" id="ARBA00022908"/>
    </source>
</evidence>
<protein>
    <submittedName>
        <fullName evidence="7">Integrase</fullName>
    </submittedName>
</protein>
<dbReference type="CDD" id="cd00397">
    <property type="entry name" value="DNA_BRE_C"/>
    <property type="match status" value="1"/>
</dbReference>
<dbReference type="InterPro" id="IPR010998">
    <property type="entry name" value="Integrase_recombinase_N"/>
</dbReference>
<dbReference type="SUPFAM" id="SSF56349">
    <property type="entry name" value="DNA breaking-rejoining enzymes"/>
    <property type="match status" value="1"/>
</dbReference>
<dbReference type="KEGG" id="srub:C2R22_08125"/>
<dbReference type="PROSITE" id="PS51898">
    <property type="entry name" value="TYR_RECOMBINASE"/>
    <property type="match status" value="1"/>
</dbReference>
<dbReference type="InterPro" id="IPR013762">
    <property type="entry name" value="Integrase-like_cat_sf"/>
</dbReference>
<dbReference type="PANTHER" id="PTHR30349:SF41">
    <property type="entry name" value="INTEGRASE_RECOMBINASE PROTEIN MJ0367-RELATED"/>
    <property type="match status" value="1"/>
</dbReference>
<dbReference type="PROSITE" id="PS51900">
    <property type="entry name" value="CB"/>
    <property type="match status" value="1"/>
</dbReference>
<sequence>MSDIPKLSVERAVEDFLTDRKGMVSESTWRNYRYPLKQFIEFCENEGVQYTEQITPYHIKQFKLERKSEEIAYATLRNNLSALRVFIRWCEQGGIVEGGLADKIDVPPKNHPKMVSDTVIEEDEMKAVLDFLRKFEYATRLHAITQLIWHTGFRIGTVLALDLEDYDREQGLINVVHRPDTGTPLKNKLDGQRQVRIDDETQSVLNDYIGHKRVDILEDADDRRPLFTTYQQRVTANTYRKNLYAVTRPCIYAGECPHDKEQATCEWAVKKREASGCPSSVSPHPLRRAAITYALNQNYPKEHLAERANVGVDVLDAHYDAAKEEEKRKRRDRFFDLL</sequence>
<dbReference type="Gene3D" id="1.10.443.10">
    <property type="entry name" value="Intergrase catalytic core"/>
    <property type="match status" value="1"/>
</dbReference>
<dbReference type="Pfam" id="PF02899">
    <property type="entry name" value="Phage_int_SAM_1"/>
    <property type="match status" value="1"/>
</dbReference>
<dbReference type="Gene3D" id="1.10.150.130">
    <property type="match status" value="1"/>
</dbReference>
<dbReference type="OrthoDB" id="198497at2157"/>
<accession>A0A2I8VIB1</accession>
<name>A0A2I8VIB1_9EURY</name>
<evidence type="ECO:0000256" key="2">
    <source>
        <dbReference type="ARBA" id="ARBA00023125"/>
    </source>
</evidence>
<dbReference type="InterPro" id="IPR050090">
    <property type="entry name" value="Tyrosine_recombinase_XerCD"/>
</dbReference>
<evidence type="ECO:0000313" key="8">
    <source>
        <dbReference type="Proteomes" id="UP000236584"/>
    </source>
</evidence>
<evidence type="ECO:0000256" key="3">
    <source>
        <dbReference type="ARBA" id="ARBA00023172"/>
    </source>
</evidence>
<keyword evidence="3" id="KW-0233">DNA recombination</keyword>
<evidence type="ECO:0000259" key="5">
    <source>
        <dbReference type="PROSITE" id="PS51898"/>
    </source>
</evidence>
<dbReference type="InterPro" id="IPR004107">
    <property type="entry name" value="Integrase_SAM-like_N"/>
</dbReference>
<dbReference type="GO" id="GO:0003677">
    <property type="term" value="F:DNA binding"/>
    <property type="evidence" value="ECO:0007669"/>
    <property type="project" value="UniProtKB-UniRule"/>
</dbReference>
<keyword evidence="8" id="KW-1185">Reference proteome</keyword>
<dbReference type="InterPro" id="IPR044068">
    <property type="entry name" value="CB"/>
</dbReference>
<reference evidence="7 8" key="1">
    <citation type="submission" date="2018-01" db="EMBL/GenBank/DDBJ databases">
        <title>Complete genome sequence of Salinigranum rubrum GX10T, an extremely halophilic archaeon isolated from a marine solar saltern.</title>
        <authorList>
            <person name="Han S."/>
        </authorList>
    </citation>
    <scope>NUCLEOTIDE SEQUENCE [LARGE SCALE GENOMIC DNA]</scope>
    <source>
        <strain evidence="7 8">GX10</strain>
    </source>
</reference>
<dbReference type="InterPro" id="IPR011010">
    <property type="entry name" value="DNA_brk_join_enz"/>
</dbReference>
<dbReference type="AlphaFoldDB" id="A0A2I8VIB1"/>
<dbReference type="Pfam" id="PF00589">
    <property type="entry name" value="Phage_integrase"/>
    <property type="match status" value="1"/>
</dbReference>
<feature type="domain" description="Core-binding (CB)" evidence="6">
    <location>
        <begin position="7"/>
        <end position="91"/>
    </location>
</feature>
<dbReference type="GeneID" id="35592049"/>
<dbReference type="GO" id="GO:0006310">
    <property type="term" value="P:DNA recombination"/>
    <property type="evidence" value="ECO:0007669"/>
    <property type="project" value="UniProtKB-KW"/>
</dbReference>
<keyword evidence="2 4" id="KW-0238">DNA-binding</keyword>
<dbReference type="EMBL" id="CP026309">
    <property type="protein sequence ID" value="AUV81624.1"/>
    <property type="molecule type" value="Genomic_DNA"/>
</dbReference>
<keyword evidence="1" id="KW-0229">DNA integration</keyword>
<gene>
    <name evidence="7" type="ORF">C2R22_08125</name>
</gene>
<feature type="domain" description="Tyr recombinase" evidence="5">
    <location>
        <begin position="115"/>
        <end position="332"/>
    </location>
</feature>
<dbReference type="Proteomes" id="UP000236584">
    <property type="component" value="Chromosome"/>
</dbReference>
<proteinExistence type="predicted"/>
<dbReference type="GO" id="GO:0015074">
    <property type="term" value="P:DNA integration"/>
    <property type="evidence" value="ECO:0007669"/>
    <property type="project" value="UniProtKB-KW"/>
</dbReference>
<dbReference type="InterPro" id="IPR002104">
    <property type="entry name" value="Integrase_catalytic"/>
</dbReference>